<dbReference type="OrthoDB" id="10515024at2759"/>
<dbReference type="AlphaFoldDB" id="A0A0H1BKJ3"/>
<dbReference type="EMBL" id="LDEV01002284">
    <property type="protein sequence ID" value="KLJ09701.1"/>
    <property type="molecule type" value="Genomic_DNA"/>
</dbReference>
<sequence length="128" mass="14587">MPAPACTPDSYVFGMREVVTWTGGLLYTPGLLKQMREKWWISNIRCQSSTNTSRRNQFDLRHRYVEDKPMITTLFGSDTVEICSTRSHFPASPESGIQRGGYRSNSAYYALNEGVDILFCLHRKINSA</sequence>
<proteinExistence type="predicted"/>
<organism evidence="1 2">
    <name type="scientific">Blastomyces silverae</name>
    <dbReference type="NCBI Taxonomy" id="2060906"/>
    <lineage>
        <taxon>Eukaryota</taxon>
        <taxon>Fungi</taxon>
        <taxon>Dikarya</taxon>
        <taxon>Ascomycota</taxon>
        <taxon>Pezizomycotina</taxon>
        <taxon>Eurotiomycetes</taxon>
        <taxon>Eurotiomycetidae</taxon>
        <taxon>Onygenales</taxon>
        <taxon>Ajellomycetaceae</taxon>
        <taxon>Blastomyces</taxon>
    </lineage>
</organism>
<accession>A0A0H1BKJ3</accession>
<gene>
    <name evidence="1" type="ORF">EMPG_14874</name>
</gene>
<comment type="caution">
    <text evidence="1">The sequence shown here is derived from an EMBL/GenBank/DDBJ whole genome shotgun (WGS) entry which is preliminary data.</text>
</comment>
<keyword evidence="2" id="KW-1185">Reference proteome</keyword>
<dbReference type="Proteomes" id="UP000053573">
    <property type="component" value="Unassembled WGS sequence"/>
</dbReference>
<evidence type="ECO:0000313" key="2">
    <source>
        <dbReference type="Proteomes" id="UP000053573"/>
    </source>
</evidence>
<name>A0A0H1BKJ3_9EURO</name>
<protein>
    <submittedName>
        <fullName evidence="1">Uncharacterized protein</fullName>
    </submittedName>
</protein>
<reference evidence="2" key="1">
    <citation type="journal article" date="2015" name="PLoS Genet.">
        <title>The dynamic genome and transcriptome of the human fungal pathogen Blastomyces and close relative Emmonsia.</title>
        <authorList>
            <person name="Munoz J.F."/>
            <person name="Gauthier G.M."/>
            <person name="Desjardins C.A."/>
            <person name="Gallo J.E."/>
            <person name="Holder J."/>
            <person name="Sullivan T.D."/>
            <person name="Marty A.J."/>
            <person name="Carmen J.C."/>
            <person name="Chen Z."/>
            <person name="Ding L."/>
            <person name="Gujja S."/>
            <person name="Magrini V."/>
            <person name="Misas E."/>
            <person name="Mitreva M."/>
            <person name="Priest M."/>
            <person name="Saif S."/>
            <person name="Whiston E.A."/>
            <person name="Young S."/>
            <person name="Zeng Q."/>
            <person name="Goldman W.E."/>
            <person name="Mardis E.R."/>
            <person name="Taylor J.W."/>
            <person name="McEwen J.G."/>
            <person name="Clay O.K."/>
            <person name="Klein B.S."/>
            <person name="Cuomo C.A."/>
        </authorList>
    </citation>
    <scope>NUCLEOTIDE SEQUENCE [LARGE SCALE GENOMIC DNA]</scope>
    <source>
        <strain evidence="2">UAMH 139</strain>
    </source>
</reference>
<evidence type="ECO:0000313" key="1">
    <source>
        <dbReference type="EMBL" id="KLJ09701.1"/>
    </source>
</evidence>